<name>W4UST7_9BACE</name>
<sequence length="192" mass="22186">MRPGDIKYVDMNGDGVISDADEGFIGGTVDPRIVYGFGGNVSYKNWDLNFFFQGTGDTHRLIGNTTYFIPGSGQTLQGNVYANYNDRWTEQNPSQNVFWPRLSEEPNRQNYRNSTWWKKDMRFMRLKTLELGYTLPKAVTEKIHSKSIRFYVSGNNLFCISPFKLWDPELNTNTGLRYPAMRTVMFGVDLNF</sequence>
<keyword evidence="2" id="KW-1185">Reference proteome</keyword>
<accession>W4UST7</accession>
<reference evidence="1 2" key="1">
    <citation type="journal article" date="2014" name="Genome Announc.">
        <title>Draft Genome Sequence of Bacteroides reticulotermitis Strain JCM 10512T, Isolated from the Gut of a Termite.</title>
        <authorList>
            <person name="Yuki M."/>
            <person name="Oshima K."/>
            <person name="Suda W."/>
            <person name="Sakamoto M."/>
            <person name="Iida T."/>
            <person name="Hattori M."/>
            <person name="Ohkuma M."/>
        </authorList>
    </citation>
    <scope>NUCLEOTIDE SEQUENCE [LARGE SCALE GENOMIC DNA]</scope>
    <source>
        <strain evidence="1 2">JCM 10512</strain>
    </source>
</reference>
<comment type="caution">
    <text evidence="1">The sequence shown here is derived from an EMBL/GenBank/DDBJ whole genome shotgun (WGS) entry which is preliminary data.</text>
</comment>
<evidence type="ECO:0000313" key="2">
    <source>
        <dbReference type="Proteomes" id="UP000019131"/>
    </source>
</evidence>
<dbReference type="SUPFAM" id="SSF56935">
    <property type="entry name" value="Porins"/>
    <property type="match status" value="1"/>
</dbReference>
<dbReference type="AlphaFoldDB" id="W4UST7"/>
<dbReference type="EMBL" id="BAIV01000011">
    <property type="protein sequence ID" value="GAE83857.1"/>
    <property type="molecule type" value="Genomic_DNA"/>
</dbReference>
<gene>
    <name evidence="1" type="ORF">JCM10512_2155</name>
</gene>
<dbReference type="Proteomes" id="UP000019131">
    <property type="component" value="Unassembled WGS sequence"/>
</dbReference>
<organism evidence="1 2">
    <name type="scientific">Bacteroides reticulotermitis JCM 10512</name>
    <dbReference type="NCBI Taxonomy" id="1445607"/>
    <lineage>
        <taxon>Bacteria</taxon>
        <taxon>Pseudomonadati</taxon>
        <taxon>Bacteroidota</taxon>
        <taxon>Bacteroidia</taxon>
        <taxon>Bacteroidales</taxon>
        <taxon>Bacteroidaceae</taxon>
        <taxon>Bacteroides</taxon>
    </lineage>
</organism>
<evidence type="ECO:0000313" key="1">
    <source>
        <dbReference type="EMBL" id="GAE83857.1"/>
    </source>
</evidence>
<keyword evidence="1" id="KW-0675">Receptor</keyword>
<dbReference type="STRING" id="1445607.JCM10512_2155"/>
<protein>
    <submittedName>
        <fullName evidence="1">TonB-dependent receptor</fullName>
    </submittedName>
</protein>
<proteinExistence type="predicted"/>